<dbReference type="AlphaFoldDB" id="A0A7J8N2C3"/>
<dbReference type="Gene3D" id="3.30.70.150">
    <property type="entry name" value="RuBisCO large subunit, N-terminal domain"/>
    <property type="match status" value="1"/>
</dbReference>
<evidence type="ECO:0000256" key="9">
    <source>
        <dbReference type="ARBA" id="ARBA00023002"/>
    </source>
</evidence>
<accession>A0A7J8N2C3</accession>
<keyword evidence="8" id="KW-0934">Plastid</keyword>
<keyword evidence="9" id="KW-0560">Oxidoreductase</keyword>
<evidence type="ECO:0000256" key="8">
    <source>
        <dbReference type="ARBA" id="ARBA00022640"/>
    </source>
</evidence>
<dbReference type="GO" id="GO:0004497">
    <property type="term" value="F:monooxygenase activity"/>
    <property type="evidence" value="ECO:0007669"/>
    <property type="project" value="UniProtKB-KW"/>
</dbReference>
<dbReference type="Pfam" id="PF02788">
    <property type="entry name" value="RuBisCO_large_N"/>
    <property type="match status" value="1"/>
</dbReference>
<keyword evidence="12" id="KW-0456">Lyase</keyword>
<dbReference type="GO" id="GO:0009507">
    <property type="term" value="C:chloroplast"/>
    <property type="evidence" value="ECO:0007669"/>
    <property type="project" value="UniProtKB-SubCell"/>
</dbReference>
<feature type="non-terminal residue" evidence="17">
    <location>
        <position position="1"/>
    </location>
</feature>
<evidence type="ECO:0000256" key="13">
    <source>
        <dbReference type="ARBA" id="ARBA00023300"/>
    </source>
</evidence>
<protein>
    <recommendedName>
        <fullName evidence="4">Ribulose bisphosphate carboxylase large chain</fullName>
        <ecNumber evidence="3">4.1.1.39</ecNumber>
    </recommendedName>
</protein>
<evidence type="ECO:0000256" key="3">
    <source>
        <dbReference type="ARBA" id="ARBA00012287"/>
    </source>
</evidence>
<dbReference type="InterPro" id="IPR033966">
    <property type="entry name" value="RuBisCO"/>
</dbReference>
<evidence type="ECO:0000313" key="18">
    <source>
        <dbReference type="Proteomes" id="UP000593572"/>
    </source>
</evidence>
<dbReference type="EC" id="4.1.1.39" evidence="3"/>
<evidence type="ECO:0000256" key="6">
    <source>
        <dbReference type="ARBA" id="ARBA00022531"/>
    </source>
</evidence>
<keyword evidence="11" id="KW-0601">Photorespiration</keyword>
<organism evidence="17 18">
    <name type="scientific">Gossypium lobatum</name>
    <dbReference type="NCBI Taxonomy" id="34289"/>
    <lineage>
        <taxon>Eukaryota</taxon>
        <taxon>Viridiplantae</taxon>
        <taxon>Streptophyta</taxon>
        <taxon>Embryophyta</taxon>
        <taxon>Tracheophyta</taxon>
        <taxon>Spermatophyta</taxon>
        <taxon>Magnoliopsida</taxon>
        <taxon>eudicotyledons</taxon>
        <taxon>Gunneridae</taxon>
        <taxon>Pentapetalae</taxon>
        <taxon>rosids</taxon>
        <taxon>malvids</taxon>
        <taxon>Malvales</taxon>
        <taxon>Malvaceae</taxon>
        <taxon>Malvoideae</taxon>
        <taxon>Gossypium</taxon>
    </lineage>
</organism>
<dbReference type="PANTHER" id="PTHR42704">
    <property type="entry name" value="RIBULOSE BISPHOSPHATE CARBOXYLASE"/>
    <property type="match status" value="1"/>
</dbReference>
<dbReference type="InterPro" id="IPR036422">
    <property type="entry name" value="RuBisCO_lsu_N_sf"/>
</dbReference>
<keyword evidence="18" id="KW-1185">Reference proteome</keyword>
<gene>
    <name evidence="17" type="ORF">Golob_004590</name>
</gene>
<evidence type="ECO:0000313" key="17">
    <source>
        <dbReference type="EMBL" id="MBA0570992.1"/>
    </source>
</evidence>
<feature type="domain" description="Ribulose bisphosphate carboxylase large subunit ferrodoxin-like N-terminal" evidence="16">
    <location>
        <begin position="34"/>
        <end position="80"/>
    </location>
</feature>
<dbReference type="EMBL" id="JABEZX010000011">
    <property type="protein sequence ID" value="MBA0570992.1"/>
    <property type="molecule type" value="Genomic_DNA"/>
</dbReference>
<evidence type="ECO:0000256" key="12">
    <source>
        <dbReference type="ARBA" id="ARBA00023239"/>
    </source>
</evidence>
<dbReference type="GO" id="GO:0019253">
    <property type="term" value="P:reductive pentose-phosphate cycle"/>
    <property type="evidence" value="ECO:0007669"/>
    <property type="project" value="UniProtKB-KW"/>
</dbReference>
<sequence length="87" mass="10018">SVVFLKCYKYSLRHVLVFTPTFGSKTSKLLDWKQKTEVKDTDILATFQVTPQLRVPLEEAEATVAAESFTGIWTIVQTDRFISLDRY</sequence>
<evidence type="ECO:0000256" key="15">
    <source>
        <dbReference type="ARBA" id="ARBA00049469"/>
    </source>
</evidence>
<dbReference type="PANTHER" id="PTHR42704:SF15">
    <property type="entry name" value="RIBULOSE BISPHOSPHATE CARBOXYLASE LARGE CHAIN"/>
    <property type="match status" value="1"/>
</dbReference>
<evidence type="ECO:0000256" key="2">
    <source>
        <dbReference type="ARBA" id="ARBA00006204"/>
    </source>
</evidence>
<dbReference type="InterPro" id="IPR017443">
    <property type="entry name" value="RuBisCO_lsu_fd_N"/>
</dbReference>
<dbReference type="GO" id="GO:0009853">
    <property type="term" value="P:photorespiration"/>
    <property type="evidence" value="ECO:0007669"/>
    <property type="project" value="UniProtKB-KW"/>
</dbReference>
<evidence type="ECO:0000256" key="1">
    <source>
        <dbReference type="ARBA" id="ARBA00004229"/>
    </source>
</evidence>
<keyword evidence="10" id="KW-0503">Monooxygenase</keyword>
<evidence type="ECO:0000256" key="10">
    <source>
        <dbReference type="ARBA" id="ARBA00023033"/>
    </source>
</evidence>
<keyword evidence="5" id="KW-0150">Chloroplast</keyword>
<reference evidence="17 18" key="1">
    <citation type="journal article" date="2019" name="Genome Biol. Evol.">
        <title>Insights into the evolution of the New World diploid cottons (Gossypium, subgenus Houzingenia) based on genome sequencing.</title>
        <authorList>
            <person name="Grover C.E."/>
            <person name="Arick M.A. 2nd"/>
            <person name="Thrash A."/>
            <person name="Conover J.L."/>
            <person name="Sanders W.S."/>
            <person name="Peterson D.G."/>
            <person name="Frelichowski J.E."/>
            <person name="Scheffler J.A."/>
            <person name="Scheffler B.E."/>
            <person name="Wendel J.F."/>
        </authorList>
    </citation>
    <scope>NUCLEOTIDE SEQUENCE [LARGE SCALE GENOMIC DNA]</scope>
    <source>
        <strain evidence="17">157</strain>
        <tissue evidence="17">Leaf</tissue>
    </source>
</reference>
<evidence type="ECO:0000256" key="11">
    <source>
        <dbReference type="ARBA" id="ARBA00023238"/>
    </source>
</evidence>
<name>A0A7J8N2C3_9ROSI</name>
<evidence type="ECO:0000256" key="14">
    <source>
        <dbReference type="ARBA" id="ARBA00048059"/>
    </source>
</evidence>
<proteinExistence type="inferred from homology"/>
<keyword evidence="7" id="KW-0113">Calvin cycle</keyword>
<dbReference type="SUPFAM" id="SSF54966">
    <property type="entry name" value="RuBisCO, large subunit, small (N-terminal) domain"/>
    <property type="match status" value="1"/>
</dbReference>
<keyword evidence="13" id="KW-0120">Carbon dioxide fixation</keyword>
<keyword evidence="6" id="KW-0602">Photosynthesis</keyword>
<comment type="subcellular location">
    <subcellularLocation>
        <location evidence="1">Plastid</location>
        <location evidence="1">Chloroplast</location>
    </subcellularLocation>
</comment>
<evidence type="ECO:0000256" key="4">
    <source>
        <dbReference type="ARBA" id="ARBA00017725"/>
    </source>
</evidence>
<dbReference type="Proteomes" id="UP000593572">
    <property type="component" value="Unassembled WGS sequence"/>
</dbReference>
<comment type="caution">
    <text evidence="17">The sequence shown here is derived from an EMBL/GenBank/DDBJ whole genome shotgun (WGS) entry which is preliminary data.</text>
</comment>
<evidence type="ECO:0000256" key="7">
    <source>
        <dbReference type="ARBA" id="ARBA00022567"/>
    </source>
</evidence>
<evidence type="ECO:0000256" key="5">
    <source>
        <dbReference type="ARBA" id="ARBA00022528"/>
    </source>
</evidence>
<comment type="similarity">
    <text evidence="2">Belongs to the RuBisCO large chain family. Type I subfamily.</text>
</comment>
<comment type="catalytic activity">
    <reaction evidence="15">
        <text>2 (2R)-3-phosphoglycerate + 2 H(+) = D-ribulose 1,5-bisphosphate + CO2 + H2O</text>
        <dbReference type="Rhea" id="RHEA:23124"/>
        <dbReference type="ChEBI" id="CHEBI:15377"/>
        <dbReference type="ChEBI" id="CHEBI:15378"/>
        <dbReference type="ChEBI" id="CHEBI:16526"/>
        <dbReference type="ChEBI" id="CHEBI:57870"/>
        <dbReference type="ChEBI" id="CHEBI:58272"/>
        <dbReference type="EC" id="4.1.1.39"/>
    </reaction>
</comment>
<evidence type="ECO:0000259" key="16">
    <source>
        <dbReference type="Pfam" id="PF02788"/>
    </source>
</evidence>
<dbReference type="GO" id="GO:0016984">
    <property type="term" value="F:ribulose-bisphosphate carboxylase activity"/>
    <property type="evidence" value="ECO:0007669"/>
    <property type="project" value="UniProtKB-EC"/>
</dbReference>
<comment type="catalytic activity">
    <reaction evidence="14">
        <text>D-ribulose 1,5-bisphosphate + O2 = 2-phosphoglycolate + (2R)-3-phosphoglycerate + 2 H(+)</text>
        <dbReference type="Rhea" id="RHEA:36631"/>
        <dbReference type="ChEBI" id="CHEBI:15378"/>
        <dbReference type="ChEBI" id="CHEBI:15379"/>
        <dbReference type="ChEBI" id="CHEBI:57870"/>
        <dbReference type="ChEBI" id="CHEBI:58033"/>
        <dbReference type="ChEBI" id="CHEBI:58272"/>
    </reaction>
</comment>